<feature type="transmembrane region" description="Helical" evidence="1">
    <location>
        <begin position="102"/>
        <end position="121"/>
    </location>
</feature>
<proteinExistence type="predicted"/>
<evidence type="ECO:0000313" key="2">
    <source>
        <dbReference type="EMBL" id="MDP9609524.1"/>
    </source>
</evidence>
<evidence type="ECO:0000256" key="1">
    <source>
        <dbReference type="SAM" id="Phobius"/>
    </source>
</evidence>
<feature type="transmembrane region" description="Helical" evidence="1">
    <location>
        <begin position="49"/>
        <end position="68"/>
    </location>
</feature>
<accession>A0ABT9KM49</accession>
<dbReference type="EMBL" id="JAURUE010000001">
    <property type="protein sequence ID" value="MDP9609524.1"/>
    <property type="molecule type" value="Genomic_DNA"/>
</dbReference>
<keyword evidence="1" id="KW-0812">Transmembrane</keyword>
<gene>
    <name evidence="2" type="ORF">JOF35_001801</name>
</gene>
<dbReference type="Proteomes" id="UP001234880">
    <property type="component" value="Unassembled WGS sequence"/>
</dbReference>
<reference evidence="2 3" key="1">
    <citation type="submission" date="2023-07" db="EMBL/GenBank/DDBJ databases">
        <title>Sequencing the genomes of 1000 actinobacteria strains.</title>
        <authorList>
            <person name="Klenk H.-P."/>
        </authorList>
    </citation>
    <scope>NUCLEOTIDE SEQUENCE [LARGE SCALE GENOMIC DNA]</scope>
    <source>
        <strain evidence="2 3">DSM 41600</strain>
    </source>
</reference>
<comment type="caution">
    <text evidence="2">The sequence shown here is derived from an EMBL/GenBank/DDBJ whole genome shotgun (WGS) entry which is preliminary data.</text>
</comment>
<dbReference type="RefSeq" id="WP_307110349.1">
    <property type="nucleotide sequence ID" value="NZ_JAURUE010000001.1"/>
</dbReference>
<keyword evidence="1" id="KW-0472">Membrane</keyword>
<evidence type="ECO:0008006" key="4">
    <source>
        <dbReference type="Google" id="ProtNLM"/>
    </source>
</evidence>
<sequence>MRRSVVGRGAYALARVAVIVRAPAGWLWWPGVLAAGIGALVPGLTGRRIGTLAGAALFLIAAAVVFVVRRRRYLELARAASRAGKSVFLQDRAVTVRARRRALRWWLLVAFLAAVGSSFAVPAAGGMLMAGLGAGLWAKALWLGRWERTNDVLLWVRTDRVARGRPAGKVVNAYQTTGIVAGDAAPGGARRSRPLAAAAR</sequence>
<name>A0ABT9KM49_9ACTN</name>
<organism evidence="2 3">
    <name type="scientific">Streptomyces demainii</name>
    <dbReference type="NCBI Taxonomy" id="588122"/>
    <lineage>
        <taxon>Bacteria</taxon>
        <taxon>Bacillati</taxon>
        <taxon>Actinomycetota</taxon>
        <taxon>Actinomycetes</taxon>
        <taxon>Kitasatosporales</taxon>
        <taxon>Streptomycetaceae</taxon>
        <taxon>Streptomyces</taxon>
    </lineage>
</organism>
<evidence type="ECO:0000313" key="3">
    <source>
        <dbReference type="Proteomes" id="UP001234880"/>
    </source>
</evidence>
<keyword evidence="3" id="KW-1185">Reference proteome</keyword>
<keyword evidence="1" id="KW-1133">Transmembrane helix</keyword>
<protein>
    <recommendedName>
        <fullName evidence="4">Integral membrane protein</fullName>
    </recommendedName>
</protein>
<feature type="transmembrane region" description="Helical" evidence="1">
    <location>
        <begin position="12"/>
        <end position="29"/>
    </location>
</feature>